<dbReference type="InterPro" id="IPR027278">
    <property type="entry name" value="ACCD_DCysDesulf"/>
</dbReference>
<dbReference type="SUPFAM" id="SSF53686">
    <property type="entry name" value="Tryptophan synthase beta subunit-like PLP-dependent enzymes"/>
    <property type="match status" value="1"/>
</dbReference>
<accession>A0ABS5VSR7</accession>
<dbReference type="RefSeq" id="WP_254154189.1">
    <property type="nucleotide sequence ID" value="NZ_JAHESD010000027.1"/>
</dbReference>
<evidence type="ECO:0000256" key="3">
    <source>
        <dbReference type="ARBA" id="ARBA00022898"/>
    </source>
</evidence>
<evidence type="ECO:0000256" key="2">
    <source>
        <dbReference type="ARBA" id="ARBA00008639"/>
    </source>
</evidence>
<sequence>MLLYNYTAIQEIEEDLFREAGVRLLIKREDLNHPYISGNKWWKLKYNLEKALASSHKTVLTFGGAFSNHIYATAAACDEVQLKSIGIIRGERVEPLNNTLQFATNKGMDLHFVSRSEYRNKNDKHFIDYLHSHYGNFHLVPEGGSNLDAVKGCKEFTEQELLNLAYDYIVLPVGTGGTAAGILCGLDHKKQLIGISVLKDGEFLNGEVLSMAEAFSGKKYKNFQLLTAYDHGGYAKVNRELIDFIRAMKAKHGLPLDPIYTGKMMWAIYKEIADGKFEKGSTLLAIHTGGLQGAASLMKEA</sequence>
<dbReference type="PIRSF" id="PIRSF006278">
    <property type="entry name" value="ACCD_DCysDesulf"/>
    <property type="match status" value="1"/>
</dbReference>
<dbReference type="InterPro" id="IPR001926">
    <property type="entry name" value="TrpB-like_PALP"/>
</dbReference>
<comment type="caution">
    <text evidence="5">The sequence shown here is derived from an EMBL/GenBank/DDBJ whole genome shotgun (WGS) entry which is preliminary data.</text>
</comment>
<dbReference type="PANTHER" id="PTHR43780">
    <property type="entry name" value="1-AMINOCYCLOPROPANE-1-CARBOXYLATE DEAMINASE-RELATED"/>
    <property type="match status" value="1"/>
</dbReference>
<evidence type="ECO:0000259" key="4">
    <source>
        <dbReference type="Pfam" id="PF00291"/>
    </source>
</evidence>
<dbReference type="InterPro" id="IPR036052">
    <property type="entry name" value="TrpB-like_PALP_sf"/>
</dbReference>
<keyword evidence="3" id="KW-0663">Pyridoxal phosphate</keyword>
<organism evidence="5 6">
    <name type="scientific">Chryseosolibacter indicus</name>
    <dbReference type="NCBI Taxonomy" id="2782351"/>
    <lineage>
        <taxon>Bacteria</taxon>
        <taxon>Pseudomonadati</taxon>
        <taxon>Bacteroidota</taxon>
        <taxon>Cytophagia</taxon>
        <taxon>Cytophagales</taxon>
        <taxon>Chryseotaleaceae</taxon>
        <taxon>Chryseosolibacter</taxon>
    </lineage>
</organism>
<gene>
    <name evidence="5" type="ORF">KK060_13135</name>
</gene>
<comment type="cofactor">
    <cofactor evidence="1">
        <name>pyridoxal 5'-phosphate</name>
        <dbReference type="ChEBI" id="CHEBI:597326"/>
    </cofactor>
</comment>
<evidence type="ECO:0000313" key="5">
    <source>
        <dbReference type="EMBL" id="MBT1704231.1"/>
    </source>
</evidence>
<keyword evidence="6" id="KW-1185">Reference proteome</keyword>
<dbReference type="PANTHER" id="PTHR43780:SF2">
    <property type="entry name" value="1-AMINOCYCLOPROPANE-1-CARBOXYLATE DEAMINASE-RELATED"/>
    <property type="match status" value="1"/>
</dbReference>
<evidence type="ECO:0000313" key="6">
    <source>
        <dbReference type="Proteomes" id="UP000772618"/>
    </source>
</evidence>
<proteinExistence type="inferred from homology"/>
<name>A0ABS5VSR7_9BACT</name>
<dbReference type="Pfam" id="PF00291">
    <property type="entry name" value="PALP"/>
    <property type="match status" value="1"/>
</dbReference>
<dbReference type="Gene3D" id="3.40.50.1100">
    <property type="match status" value="2"/>
</dbReference>
<reference evidence="5 6" key="1">
    <citation type="submission" date="2021-05" db="EMBL/GenBank/DDBJ databases">
        <title>A Polyphasic approach of four new species of the genus Ohtaekwangia: Ohtaekwangia histidinii sp. nov., Ohtaekwangia cretensis sp. nov., Ohtaekwangia indiensis sp. nov., Ohtaekwangia reichenbachii sp. nov. from diverse environment.</title>
        <authorList>
            <person name="Octaviana S."/>
        </authorList>
    </citation>
    <scope>NUCLEOTIDE SEQUENCE [LARGE SCALE GENOMIC DNA]</scope>
    <source>
        <strain evidence="5 6">PWU20</strain>
    </source>
</reference>
<protein>
    <submittedName>
        <fullName evidence="5">Pyridoxal-phosphate dependent enzyme</fullName>
    </submittedName>
</protein>
<evidence type="ECO:0000256" key="1">
    <source>
        <dbReference type="ARBA" id="ARBA00001933"/>
    </source>
</evidence>
<dbReference type="Proteomes" id="UP000772618">
    <property type="component" value="Unassembled WGS sequence"/>
</dbReference>
<feature type="domain" description="Tryptophan synthase beta chain-like PALP" evidence="4">
    <location>
        <begin position="15"/>
        <end position="289"/>
    </location>
</feature>
<comment type="similarity">
    <text evidence="2">Belongs to the ACC deaminase/D-cysteine desulfhydrase family.</text>
</comment>
<dbReference type="EMBL" id="JAHESD010000027">
    <property type="protein sequence ID" value="MBT1704231.1"/>
    <property type="molecule type" value="Genomic_DNA"/>
</dbReference>